<proteinExistence type="predicted"/>
<gene>
    <name evidence="3" type="ORF">MD535_05710</name>
</gene>
<feature type="domain" description="LysM" evidence="2">
    <location>
        <begin position="200"/>
        <end position="249"/>
    </location>
</feature>
<sequence>MRKYNRAVFLMFSILVTSKVFSQEDNVTVNDNIKFGIGYAGSLIESGEGYDEYHGYEVSFGYIYQDRFLVETGLSKLNISNEFNPDNYFLRSSRVFPLSDYASYYVGAGVNYLNKEIYPGINVGIHFEFHKDWYVDAGYQTLISDINDNIYSLLLSINYKFEINPIQVDNVKDDFIVLSRPTTSIKNFDGDKRVKNTYYKKYSVIKGDNLTFISRKLGVPLHELILSNPQLALKRNSIDLIYPSEIIYYPSRR</sequence>
<dbReference type="RefSeq" id="WP_265673925.1">
    <property type="nucleotide sequence ID" value="NZ_JAKRRY010000004.1"/>
</dbReference>
<reference evidence="3" key="1">
    <citation type="submission" date="2022-02" db="EMBL/GenBank/DDBJ databases">
        <title>Vibrio sp. nov, a new bacterium isolated from seawater.</title>
        <authorList>
            <person name="Yuan Y."/>
        </authorList>
    </citation>
    <scope>NUCLEOTIDE SEQUENCE</scope>
    <source>
        <strain evidence="3">ZSDZ65</strain>
    </source>
</reference>
<keyword evidence="4" id="KW-1185">Reference proteome</keyword>
<dbReference type="PROSITE" id="PS51782">
    <property type="entry name" value="LYSM"/>
    <property type="match status" value="1"/>
</dbReference>
<organism evidence="3 4">
    <name type="scientific">Vibrio qingdaonensis</name>
    <dbReference type="NCBI Taxonomy" id="2829491"/>
    <lineage>
        <taxon>Bacteria</taxon>
        <taxon>Pseudomonadati</taxon>
        <taxon>Pseudomonadota</taxon>
        <taxon>Gammaproteobacteria</taxon>
        <taxon>Vibrionales</taxon>
        <taxon>Vibrionaceae</taxon>
        <taxon>Vibrio</taxon>
    </lineage>
</organism>
<feature type="signal peptide" evidence="1">
    <location>
        <begin position="1"/>
        <end position="22"/>
    </location>
</feature>
<evidence type="ECO:0000256" key="1">
    <source>
        <dbReference type="SAM" id="SignalP"/>
    </source>
</evidence>
<dbReference type="AlphaFoldDB" id="A0A9X3HVQ5"/>
<comment type="caution">
    <text evidence="3">The sequence shown here is derived from an EMBL/GenBank/DDBJ whole genome shotgun (WGS) entry which is preliminary data.</text>
</comment>
<name>A0A9X3HVQ5_9VIBR</name>
<keyword evidence="1" id="KW-0732">Signal</keyword>
<dbReference type="InterPro" id="IPR011250">
    <property type="entry name" value="OMP/PagP_B-barrel"/>
</dbReference>
<evidence type="ECO:0000259" key="2">
    <source>
        <dbReference type="PROSITE" id="PS51782"/>
    </source>
</evidence>
<dbReference type="Proteomes" id="UP001155587">
    <property type="component" value="Unassembled WGS sequence"/>
</dbReference>
<dbReference type="EMBL" id="JAKRRY010000004">
    <property type="protein sequence ID" value="MCW8345514.1"/>
    <property type="molecule type" value="Genomic_DNA"/>
</dbReference>
<dbReference type="SUPFAM" id="SSF56925">
    <property type="entry name" value="OMPA-like"/>
    <property type="match status" value="1"/>
</dbReference>
<evidence type="ECO:0000313" key="4">
    <source>
        <dbReference type="Proteomes" id="UP001155587"/>
    </source>
</evidence>
<feature type="chain" id="PRO_5040855339" evidence="1">
    <location>
        <begin position="23"/>
        <end position="253"/>
    </location>
</feature>
<accession>A0A9X3HVQ5</accession>
<evidence type="ECO:0000313" key="3">
    <source>
        <dbReference type="EMBL" id="MCW8345514.1"/>
    </source>
</evidence>
<protein>
    <submittedName>
        <fullName evidence="3">Porin family protein</fullName>
    </submittedName>
</protein>
<dbReference type="Gene3D" id="3.10.350.10">
    <property type="entry name" value="LysM domain"/>
    <property type="match status" value="1"/>
</dbReference>
<dbReference type="InterPro" id="IPR018392">
    <property type="entry name" value="LysM"/>
</dbReference>
<dbReference type="InterPro" id="IPR036779">
    <property type="entry name" value="LysM_dom_sf"/>
</dbReference>